<dbReference type="Gramene" id="CDP16116">
    <property type="protein sequence ID" value="CDP16116"/>
    <property type="gene ID" value="GSCOC_T00017168001"/>
</dbReference>
<dbReference type="Proteomes" id="UP000295252">
    <property type="component" value="Chromosome VIII"/>
</dbReference>
<evidence type="ECO:0000313" key="1">
    <source>
        <dbReference type="EMBL" id="CDP16116.1"/>
    </source>
</evidence>
<accession>A0A068V630</accession>
<evidence type="ECO:0000313" key="2">
    <source>
        <dbReference type="Proteomes" id="UP000295252"/>
    </source>
</evidence>
<protein>
    <submittedName>
        <fullName evidence="1">Uncharacterized protein</fullName>
    </submittedName>
</protein>
<keyword evidence="2" id="KW-1185">Reference proteome</keyword>
<sequence>MVISYCGWQQSRSNDSSFTVFAGEIPNAIPMRVQRLALYHLKLEFPPPPFSEEPWCRSWAVDAA</sequence>
<dbReference type="InParanoid" id="A0A068V630"/>
<dbReference type="EMBL" id="HG739201">
    <property type="protein sequence ID" value="CDP16116.1"/>
    <property type="molecule type" value="Genomic_DNA"/>
</dbReference>
<organism evidence="1 2">
    <name type="scientific">Coffea canephora</name>
    <name type="common">Robusta coffee</name>
    <dbReference type="NCBI Taxonomy" id="49390"/>
    <lineage>
        <taxon>Eukaryota</taxon>
        <taxon>Viridiplantae</taxon>
        <taxon>Streptophyta</taxon>
        <taxon>Embryophyta</taxon>
        <taxon>Tracheophyta</taxon>
        <taxon>Spermatophyta</taxon>
        <taxon>Magnoliopsida</taxon>
        <taxon>eudicotyledons</taxon>
        <taxon>Gunneridae</taxon>
        <taxon>Pentapetalae</taxon>
        <taxon>asterids</taxon>
        <taxon>lamiids</taxon>
        <taxon>Gentianales</taxon>
        <taxon>Rubiaceae</taxon>
        <taxon>Ixoroideae</taxon>
        <taxon>Gardenieae complex</taxon>
        <taxon>Bertiereae - Coffeeae clade</taxon>
        <taxon>Coffeeae</taxon>
        <taxon>Coffea</taxon>
    </lineage>
</organism>
<name>A0A068V630_COFCA</name>
<proteinExistence type="predicted"/>
<dbReference type="AlphaFoldDB" id="A0A068V630"/>
<reference evidence="2" key="1">
    <citation type="journal article" date="2014" name="Science">
        <title>The coffee genome provides insight into the convergent evolution of caffeine biosynthesis.</title>
        <authorList>
            <person name="Denoeud F."/>
            <person name="Carretero-Paulet L."/>
            <person name="Dereeper A."/>
            <person name="Droc G."/>
            <person name="Guyot R."/>
            <person name="Pietrella M."/>
            <person name="Zheng C."/>
            <person name="Alberti A."/>
            <person name="Anthony F."/>
            <person name="Aprea G."/>
            <person name="Aury J.M."/>
            <person name="Bento P."/>
            <person name="Bernard M."/>
            <person name="Bocs S."/>
            <person name="Campa C."/>
            <person name="Cenci A."/>
            <person name="Combes M.C."/>
            <person name="Crouzillat D."/>
            <person name="Da Silva C."/>
            <person name="Daddiego L."/>
            <person name="De Bellis F."/>
            <person name="Dussert S."/>
            <person name="Garsmeur O."/>
            <person name="Gayraud T."/>
            <person name="Guignon V."/>
            <person name="Jahn K."/>
            <person name="Jamilloux V."/>
            <person name="Joet T."/>
            <person name="Labadie K."/>
            <person name="Lan T."/>
            <person name="Leclercq J."/>
            <person name="Lepelley M."/>
            <person name="Leroy T."/>
            <person name="Li L.T."/>
            <person name="Librado P."/>
            <person name="Lopez L."/>
            <person name="Munoz A."/>
            <person name="Noel B."/>
            <person name="Pallavicini A."/>
            <person name="Perrotta G."/>
            <person name="Poncet V."/>
            <person name="Pot D."/>
            <person name="Priyono X."/>
            <person name="Rigoreau M."/>
            <person name="Rouard M."/>
            <person name="Rozas J."/>
            <person name="Tranchant-Dubreuil C."/>
            <person name="VanBuren R."/>
            <person name="Zhang Q."/>
            <person name="Andrade A.C."/>
            <person name="Argout X."/>
            <person name="Bertrand B."/>
            <person name="de Kochko A."/>
            <person name="Graziosi G."/>
            <person name="Henry R.J."/>
            <person name="Jayarama X."/>
            <person name="Ming R."/>
            <person name="Nagai C."/>
            <person name="Rounsley S."/>
            <person name="Sankoff D."/>
            <person name="Giuliano G."/>
            <person name="Albert V.A."/>
            <person name="Wincker P."/>
            <person name="Lashermes P."/>
        </authorList>
    </citation>
    <scope>NUCLEOTIDE SEQUENCE [LARGE SCALE GENOMIC DNA]</scope>
    <source>
        <strain evidence="2">cv. DH200-94</strain>
    </source>
</reference>
<gene>
    <name evidence="1" type="ORF">GSCOC_T00017168001</name>
</gene>